<feature type="region of interest" description="Disordered" evidence="1">
    <location>
        <begin position="213"/>
        <end position="250"/>
    </location>
</feature>
<feature type="region of interest" description="Disordered" evidence="1">
    <location>
        <begin position="1"/>
        <end position="23"/>
    </location>
</feature>
<gene>
    <name evidence="2" type="ORF">KUDE01_003300</name>
</gene>
<organism evidence="2 3">
    <name type="scientific">Dissostichus eleginoides</name>
    <name type="common">Patagonian toothfish</name>
    <name type="synonym">Dissostichus amissus</name>
    <dbReference type="NCBI Taxonomy" id="100907"/>
    <lineage>
        <taxon>Eukaryota</taxon>
        <taxon>Metazoa</taxon>
        <taxon>Chordata</taxon>
        <taxon>Craniata</taxon>
        <taxon>Vertebrata</taxon>
        <taxon>Euteleostomi</taxon>
        <taxon>Actinopterygii</taxon>
        <taxon>Neopterygii</taxon>
        <taxon>Teleostei</taxon>
        <taxon>Neoteleostei</taxon>
        <taxon>Acanthomorphata</taxon>
        <taxon>Eupercaria</taxon>
        <taxon>Perciformes</taxon>
        <taxon>Notothenioidei</taxon>
        <taxon>Nototheniidae</taxon>
        <taxon>Dissostichus</taxon>
    </lineage>
</organism>
<protein>
    <submittedName>
        <fullName evidence="2">Uncharacterized protein</fullName>
    </submittedName>
</protein>
<evidence type="ECO:0000313" key="2">
    <source>
        <dbReference type="EMBL" id="KAK1877992.1"/>
    </source>
</evidence>
<feature type="compositionally biased region" description="Polar residues" evidence="1">
    <location>
        <begin position="371"/>
        <end position="381"/>
    </location>
</feature>
<feature type="region of interest" description="Disordered" evidence="1">
    <location>
        <begin position="265"/>
        <end position="288"/>
    </location>
</feature>
<accession>A0AAD9B611</accession>
<comment type="caution">
    <text evidence="2">The sequence shown here is derived from an EMBL/GenBank/DDBJ whole genome shotgun (WGS) entry which is preliminary data.</text>
</comment>
<dbReference type="AlphaFoldDB" id="A0AAD9B611"/>
<keyword evidence="3" id="KW-1185">Reference proteome</keyword>
<feature type="region of interest" description="Disordered" evidence="1">
    <location>
        <begin position="167"/>
        <end position="191"/>
    </location>
</feature>
<proteinExistence type="predicted"/>
<dbReference type="Proteomes" id="UP001228049">
    <property type="component" value="Unassembled WGS sequence"/>
</dbReference>
<dbReference type="EMBL" id="JASDAP010000027">
    <property type="protein sequence ID" value="KAK1877992.1"/>
    <property type="molecule type" value="Genomic_DNA"/>
</dbReference>
<evidence type="ECO:0000256" key="1">
    <source>
        <dbReference type="SAM" id="MobiDB-lite"/>
    </source>
</evidence>
<feature type="region of interest" description="Disordered" evidence="1">
    <location>
        <begin position="79"/>
        <end position="103"/>
    </location>
</feature>
<name>A0AAD9B611_DISEL</name>
<feature type="compositionally biased region" description="Polar residues" evidence="1">
    <location>
        <begin position="236"/>
        <end position="250"/>
    </location>
</feature>
<sequence>MTPNLTEDQKSDTSVHPRSSQVYDEHNPLIHTITTLKSLNLVHLKTQICSSRSPPKISAPYPTYPYPFPYYYFPHMAPGEDKGLPPPNLSEDQKSDTSVHPRSSQVLDEHNLFNPFYHYYYHHFKIPQPDLPQDPDSGPEAPGEQSLTHFTQNPEFLEKSHQFLQPGPEAASFTSSLPQSPPKISAPDAPSHPHPYPFPYYYFPHIARGDAKSLAPLNPEMTPNFSEDQKSDTSVDPRSSQVHNEPNSFNPYYHYYQQPDILLRASHQDPKPGPEVPEEPALSKSFNPEFPTQQSEVLRGVISHQFPQPVTEAAFLISSLPENPPKTSATDAPPPPHPYPFPYYYFLHIARGDVKRSAPLDPETGPDTSVHPRSSQPNTFNPYYHYQHLKIPLPGKPQDTIQFLKSLENSL</sequence>
<feature type="region of interest" description="Disordered" evidence="1">
    <location>
        <begin position="128"/>
        <end position="147"/>
    </location>
</feature>
<evidence type="ECO:0000313" key="3">
    <source>
        <dbReference type="Proteomes" id="UP001228049"/>
    </source>
</evidence>
<reference evidence="2" key="1">
    <citation type="submission" date="2023-04" db="EMBL/GenBank/DDBJ databases">
        <title>Chromosome-level genome of Chaenocephalus aceratus.</title>
        <authorList>
            <person name="Park H."/>
        </authorList>
    </citation>
    <scope>NUCLEOTIDE SEQUENCE</scope>
    <source>
        <strain evidence="2">DE</strain>
        <tissue evidence="2">Muscle</tissue>
    </source>
</reference>
<feature type="region of interest" description="Disordered" evidence="1">
    <location>
        <begin position="356"/>
        <end position="381"/>
    </location>
</feature>